<dbReference type="Gene3D" id="3.40.50.720">
    <property type="entry name" value="NAD(P)-binding Rossmann-like Domain"/>
    <property type="match status" value="2"/>
</dbReference>
<dbReference type="PRINTS" id="PR00080">
    <property type="entry name" value="SDRFAMILY"/>
</dbReference>
<evidence type="ECO:0000256" key="4">
    <source>
        <dbReference type="ARBA" id="ARBA00022832"/>
    </source>
</evidence>
<dbReference type="FunFam" id="3.40.50.720:FF:000410">
    <property type="entry name" value="Peroxisomal multifunctional beta-oxidation protein"/>
    <property type="match status" value="1"/>
</dbReference>
<dbReference type="PRINTS" id="PR00081">
    <property type="entry name" value="GDHRDH"/>
</dbReference>
<evidence type="ECO:0000256" key="11">
    <source>
        <dbReference type="SAM" id="MobiDB-lite"/>
    </source>
</evidence>
<dbReference type="CDD" id="cd03448">
    <property type="entry name" value="HDE_HSD"/>
    <property type="match status" value="1"/>
</dbReference>
<dbReference type="SUPFAM" id="SSF54637">
    <property type="entry name" value="Thioesterase/thiol ester dehydrase-isomerase"/>
    <property type="match status" value="2"/>
</dbReference>
<dbReference type="InterPro" id="IPR002347">
    <property type="entry name" value="SDR_fam"/>
</dbReference>
<evidence type="ECO:0000256" key="9">
    <source>
        <dbReference type="ARBA" id="ARBA00023235"/>
    </source>
</evidence>
<dbReference type="AlphaFoldDB" id="A0A2H9TGQ7"/>
<dbReference type="GO" id="GO:0004300">
    <property type="term" value="F:enoyl-CoA hydratase activity"/>
    <property type="evidence" value="ECO:0007669"/>
    <property type="project" value="UniProtKB-ARBA"/>
</dbReference>
<keyword evidence="5" id="KW-0521">NADP</keyword>
<dbReference type="InterPro" id="IPR029069">
    <property type="entry name" value="HotDog_dom_sf"/>
</dbReference>
<evidence type="ECO:0000256" key="7">
    <source>
        <dbReference type="ARBA" id="ARBA00023098"/>
    </source>
</evidence>
<keyword evidence="14" id="KW-1185">Reference proteome</keyword>
<reference evidence="13 14" key="1">
    <citation type="submission" date="2016-10" db="EMBL/GenBank/DDBJ databases">
        <title>The genome of Paramicrosporidium saccamoebae is the missing link in understanding Cryptomycota and Microsporidia evolution.</title>
        <authorList>
            <person name="Quandt C.A."/>
            <person name="Beaudet D."/>
            <person name="Corsaro D."/>
            <person name="Michel R."/>
            <person name="Corradi N."/>
            <person name="James T."/>
        </authorList>
    </citation>
    <scope>NUCLEOTIDE SEQUENCE [LARGE SCALE GENOMIC DNA]</scope>
    <source>
        <strain evidence="13 14">KSL3</strain>
    </source>
</reference>
<dbReference type="PROSITE" id="PS00061">
    <property type="entry name" value="ADH_SHORT"/>
    <property type="match status" value="2"/>
</dbReference>
<evidence type="ECO:0000256" key="8">
    <source>
        <dbReference type="ARBA" id="ARBA00023140"/>
    </source>
</evidence>
<proteinExistence type="inferred from homology"/>
<keyword evidence="8" id="KW-0576">Peroxisome</keyword>
<dbReference type="Proteomes" id="UP000240830">
    <property type="component" value="Unassembled WGS sequence"/>
</dbReference>
<evidence type="ECO:0000256" key="3">
    <source>
        <dbReference type="ARBA" id="ARBA00006484"/>
    </source>
</evidence>
<evidence type="ECO:0000256" key="6">
    <source>
        <dbReference type="ARBA" id="ARBA00023002"/>
    </source>
</evidence>
<dbReference type="Gene3D" id="3.10.129.10">
    <property type="entry name" value="Hotdog Thioesterase"/>
    <property type="match status" value="2"/>
</dbReference>
<accession>A0A2H9TGQ7</accession>
<protein>
    <recommendedName>
        <fullName evidence="12">Ketoreductase domain-containing protein</fullName>
    </recommendedName>
</protein>
<evidence type="ECO:0000256" key="1">
    <source>
        <dbReference type="ARBA" id="ARBA00004275"/>
    </source>
</evidence>
<dbReference type="GO" id="GO:0016853">
    <property type="term" value="F:isomerase activity"/>
    <property type="evidence" value="ECO:0007669"/>
    <property type="project" value="UniProtKB-KW"/>
</dbReference>
<evidence type="ECO:0000313" key="14">
    <source>
        <dbReference type="Proteomes" id="UP000240830"/>
    </source>
</evidence>
<dbReference type="Gene3D" id="1.10.287.4290">
    <property type="match status" value="2"/>
</dbReference>
<dbReference type="InterPro" id="IPR003033">
    <property type="entry name" value="SCP2_sterol-bd_dom"/>
</dbReference>
<comment type="subcellular location">
    <subcellularLocation>
        <location evidence="1">Peroxisome</location>
    </subcellularLocation>
</comment>
<dbReference type="Gene3D" id="3.30.1050.10">
    <property type="entry name" value="SCP2 sterol-binding domain"/>
    <property type="match status" value="1"/>
</dbReference>
<dbReference type="SMART" id="SM00822">
    <property type="entry name" value="PKS_KR"/>
    <property type="match status" value="1"/>
</dbReference>
<evidence type="ECO:0000256" key="2">
    <source>
        <dbReference type="ARBA" id="ARBA00005005"/>
    </source>
</evidence>
<gene>
    <name evidence="13" type="ORF">PSACC_03225</name>
</gene>
<comment type="similarity">
    <text evidence="3">Belongs to the short-chain dehydrogenases/reductases (SDR) family.</text>
</comment>
<evidence type="ECO:0000256" key="10">
    <source>
        <dbReference type="ARBA" id="ARBA00023239"/>
    </source>
</evidence>
<organism evidence="13 14">
    <name type="scientific">Paramicrosporidium saccamoebae</name>
    <dbReference type="NCBI Taxonomy" id="1246581"/>
    <lineage>
        <taxon>Eukaryota</taxon>
        <taxon>Fungi</taxon>
        <taxon>Fungi incertae sedis</taxon>
        <taxon>Cryptomycota</taxon>
        <taxon>Cryptomycota incertae sedis</taxon>
        <taxon>Paramicrosporidium</taxon>
    </lineage>
</organism>
<dbReference type="Pfam" id="PF00106">
    <property type="entry name" value="adh_short"/>
    <property type="match status" value="2"/>
</dbReference>
<dbReference type="InterPro" id="IPR020904">
    <property type="entry name" value="Sc_DH/Rdtase_CS"/>
</dbReference>
<dbReference type="SUPFAM" id="SSF55718">
    <property type="entry name" value="SCP-like"/>
    <property type="match status" value="1"/>
</dbReference>
<dbReference type="UniPathway" id="UPA00659"/>
<dbReference type="GO" id="GO:0006635">
    <property type="term" value="P:fatty acid beta-oxidation"/>
    <property type="evidence" value="ECO:0007669"/>
    <property type="project" value="UniProtKB-UniPathway"/>
</dbReference>
<dbReference type="InterPro" id="IPR036527">
    <property type="entry name" value="SCP2_sterol-bd_dom_sf"/>
</dbReference>
<dbReference type="Pfam" id="PF02036">
    <property type="entry name" value="SCP2"/>
    <property type="match status" value="1"/>
</dbReference>
<comment type="caution">
    <text evidence="13">The sequence shown here is derived from an EMBL/GenBank/DDBJ whole genome shotgun (WGS) entry which is preliminary data.</text>
</comment>
<dbReference type="InterPro" id="IPR051687">
    <property type="entry name" value="Peroxisomal_Beta-Oxidation"/>
</dbReference>
<keyword evidence="7" id="KW-0443">Lipid metabolism</keyword>
<sequence length="1002" mass="108947">MDKLRFNGRVAIVTGLGKAYALLLASRGCAVVVNDLGGSRSGEGASHRAADIVVKEITDAGGKAVPNYDSVEDGDRIVEQAIRDFGRLDILMSDQDWDLVYKVHVHGAYKVTKAAWDVFQKQKYGRIIMTASAAGLYGNYGQTNYGSAKMALAGFGQTLAREGAKKNIYCNIIAPVAGSRITETVLPADLIEKLKPEYVAPFVGFLCHESSTENGSIYEVGAGFACKVRWERSPGALLKVDDRTFTPAAIANALGRATSFSNSQYPKSMADVDWVGLAKKSKTLGPNQESSPLKFDGRVVLITGAGGGLGKGYALMFGKLGAKVVVNDLGKNREGIMLADLVVKEIKSHGGEAFANYDSVENGEAIIESIIKKYGRIDVIVNNAGILRDKSFAKMSDQDWELVYKVHIYGTYKITKAAWPHMMKQNYGRIINTSSAVGLYGNFGQANYSTAKAGILGLSTSLAQEGKRNNILVNVIAPNAGTAMTATILPQEVVDMLKPDYVAPLVGFLGHESNQHCGSVFEVGSGWFAQVHWQRSGGYRLDTSRAVSVEDVAANWTKFNSFDGKVDYPKNAQESFSSIVAMLASGGKASKSAGSGSSFEFTKRDVMLYNLGVGCSEKELKYVYEGSSEFAAIPTFGVIPAFVIMMDTKMEEYANGYNPAMLLHGEHYLEVIKPLPVQGKLRSERNVLQVLPKGKGCIVVLQLKTFDEQGDLLTINEGTIFLRNATPKKTVNNSGERQKLSMETPNIPDRQPDKVIKQKIPNNQAAIYRLSGDYNPLHVDDAFAQMGGFSKPILHGLCSYGHAAQHVLKAFADDNPGLFKAIKARFTKHVFPGETIQTEMWKISPTRIAFQVRVLERDDIVIGNAFVELYPNAPQSVATGSKAAALFSQYEKVYTSLPSAMKEDQVKKVNGLFQFDIKEGNETTSYFIDLKNSPGKIGKGKAVRPDITIIVKDGDFAELAAGKITGQQAFMKGKVQVRGDMMLAMKLDRVLKALSTNAKSKI</sequence>
<dbReference type="OrthoDB" id="3592703at2759"/>
<keyword evidence="4" id="KW-0276">Fatty acid metabolism</keyword>
<dbReference type="SUPFAM" id="SSF51735">
    <property type="entry name" value="NAD(P)-binding Rossmann-fold domains"/>
    <property type="match status" value="2"/>
</dbReference>
<evidence type="ECO:0000313" key="13">
    <source>
        <dbReference type="EMBL" id="PJF16948.1"/>
    </source>
</evidence>
<dbReference type="GO" id="GO:0016491">
    <property type="term" value="F:oxidoreductase activity"/>
    <property type="evidence" value="ECO:0007669"/>
    <property type="project" value="UniProtKB-KW"/>
</dbReference>
<dbReference type="Pfam" id="PF01575">
    <property type="entry name" value="MaoC_dehydratas"/>
    <property type="match status" value="1"/>
</dbReference>
<dbReference type="GO" id="GO:0005777">
    <property type="term" value="C:peroxisome"/>
    <property type="evidence" value="ECO:0007669"/>
    <property type="project" value="UniProtKB-SubCell"/>
</dbReference>
<comment type="pathway">
    <text evidence="2">Lipid metabolism; fatty acid beta-oxidation.</text>
</comment>
<dbReference type="InterPro" id="IPR057326">
    <property type="entry name" value="KR_dom"/>
</dbReference>
<keyword evidence="9" id="KW-0413">Isomerase</keyword>
<dbReference type="InterPro" id="IPR002539">
    <property type="entry name" value="MaoC-like_dom"/>
</dbReference>
<dbReference type="Pfam" id="PF22622">
    <property type="entry name" value="MFE-2_hydrat-2_N"/>
    <property type="match status" value="1"/>
</dbReference>
<dbReference type="EMBL" id="MTSL01000200">
    <property type="protein sequence ID" value="PJF16948.1"/>
    <property type="molecule type" value="Genomic_DNA"/>
</dbReference>
<feature type="domain" description="Ketoreductase" evidence="12">
    <location>
        <begin position="298"/>
        <end position="487"/>
    </location>
</feature>
<evidence type="ECO:0000259" key="12">
    <source>
        <dbReference type="SMART" id="SM00822"/>
    </source>
</evidence>
<keyword evidence="10" id="KW-0456">Lyase</keyword>
<dbReference type="PANTHER" id="PTHR45024:SF2">
    <property type="entry name" value="SCP2 DOMAIN-CONTAINING PROTEIN"/>
    <property type="match status" value="1"/>
</dbReference>
<dbReference type="InterPro" id="IPR036291">
    <property type="entry name" value="NAD(P)-bd_dom_sf"/>
</dbReference>
<evidence type="ECO:0000256" key="5">
    <source>
        <dbReference type="ARBA" id="ARBA00022857"/>
    </source>
</evidence>
<name>A0A2H9TGQ7_9FUNG</name>
<dbReference type="STRING" id="1246581.A0A2H9TGQ7"/>
<dbReference type="CDD" id="cd05353">
    <property type="entry name" value="hydroxyacyl-CoA-like_DH_SDR_c-like"/>
    <property type="match status" value="2"/>
</dbReference>
<dbReference type="PANTHER" id="PTHR45024">
    <property type="entry name" value="DEHYDROGENASES, SHORT CHAIN"/>
    <property type="match status" value="1"/>
</dbReference>
<dbReference type="FunFam" id="3.10.129.10:FF:000013">
    <property type="entry name" value="Peroxisomal multifunctional enzyme type 2"/>
    <property type="match status" value="1"/>
</dbReference>
<dbReference type="InterPro" id="IPR054357">
    <property type="entry name" value="MFE-2_N"/>
</dbReference>
<keyword evidence="6" id="KW-0560">Oxidoreductase</keyword>
<feature type="region of interest" description="Disordered" evidence="11">
    <location>
        <begin position="731"/>
        <end position="750"/>
    </location>
</feature>